<feature type="compositionally biased region" description="Low complexity" evidence="1">
    <location>
        <begin position="131"/>
        <end position="144"/>
    </location>
</feature>
<name>A0A5C3KK88_COPMA</name>
<keyword evidence="2" id="KW-0732">Signal</keyword>
<gene>
    <name evidence="3" type="ORF">FA15DRAFT_708228</name>
</gene>
<reference evidence="3 4" key="1">
    <citation type="journal article" date="2019" name="Nat. Ecol. Evol.">
        <title>Megaphylogeny resolves global patterns of mushroom evolution.</title>
        <authorList>
            <person name="Varga T."/>
            <person name="Krizsan K."/>
            <person name="Foldi C."/>
            <person name="Dima B."/>
            <person name="Sanchez-Garcia M."/>
            <person name="Sanchez-Ramirez S."/>
            <person name="Szollosi G.J."/>
            <person name="Szarkandi J.G."/>
            <person name="Papp V."/>
            <person name="Albert L."/>
            <person name="Andreopoulos W."/>
            <person name="Angelini C."/>
            <person name="Antonin V."/>
            <person name="Barry K.W."/>
            <person name="Bougher N.L."/>
            <person name="Buchanan P."/>
            <person name="Buyck B."/>
            <person name="Bense V."/>
            <person name="Catcheside P."/>
            <person name="Chovatia M."/>
            <person name="Cooper J."/>
            <person name="Damon W."/>
            <person name="Desjardin D."/>
            <person name="Finy P."/>
            <person name="Geml J."/>
            <person name="Haridas S."/>
            <person name="Hughes K."/>
            <person name="Justo A."/>
            <person name="Karasinski D."/>
            <person name="Kautmanova I."/>
            <person name="Kiss B."/>
            <person name="Kocsube S."/>
            <person name="Kotiranta H."/>
            <person name="LaButti K.M."/>
            <person name="Lechner B.E."/>
            <person name="Liimatainen K."/>
            <person name="Lipzen A."/>
            <person name="Lukacs Z."/>
            <person name="Mihaltcheva S."/>
            <person name="Morgado L.N."/>
            <person name="Niskanen T."/>
            <person name="Noordeloos M.E."/>
            <person name="Ohm R.A."/>
            <person name="Ortiz-Santana B."/>
            <person name="Ovrebo C."/>
            <person name="Racz N."/>
            <person name="Riley R."/>
            <person name="Savchenko A."/>
            <person name="Shiryaev A."/>
            <person name="Soop K."/>
            <person name="Spirin V."/>
            <person name="Szebenyi C."/>
            <person name="Tomsovsky M."/>
            <person name="Tulloss R.E."/>
            <person name="Uehling J."/>
            <person name="Grigoriev I.V."/>
            <person name="Vagvolgyi C."/>
            <person name="Papp T."/>
            <person name="Martin F.M."/>
            <person name="Miettinen O."/>
            <person name="Hibbett D.S."/>
            <person name="Nagy L.G."/>
        </authorList>
    </citation>
    <scope>NUCLEOTIDE SEQUENCE [LARGE SCALE GENOMIC DNA]</scope>
    <source>
        <strain evidence="3 4">CBS 121175</strain>
    </source>
</reference>
<evidence type="ECO:0000313" key="4">
    <source>
        <dbReference type="Proteomes" id="UP000307440"/>
    </source>
</evidence>
<organism evidence="3 4">
    <name type="scientific">Coprinopsis marcescibilis</name>
    <name type="common">Agaric fungus</name>
    <name type="synonym">Psathyrella marcescibilis</name>
    <dbReference type="NCBI Taxonomy" id="230819"/>
    <lineage>
        <taxon>Eukaryota</taxon>
        <taxon>Fungi</taxon>
        <taxon>Dikarya</taxon>
        <taxon>Basidiomycota</taxon>
        <taxon>Agaricomycotina</taxon>
        <taxon>Agaricomycetes</taxon>
        <taxon>Agaricomycetidae</taxon>
        <taxon>Agaricales</taxon>
        <taxon>Agaricineae</taxon>
        <taxon>Psathyrellaceae</taxon>
        <taxon>Coprinopsis</taxon>
    </lineage>
</organism>
<sequence length="163" mass="16879">MIFDLKNLSCALVFALFLAIPTTSRPLNVEKAWTRTKVIPTSTNFPQPSGTFVQPSSVPSACFPVGTGVSGSAFGGPRPTGFLSELEQSDSGFPGPRPTAFPSGVEPSGAPFPSGSFEPVPFPSGCPPFESAPSSSFSSGFAGPTDFEDIDLGPRPTDFPATT</sequence>
<feature type="signal peptide" evidence="2">
    <location>
        <begin position="1"/>
        <end position="26"/>
    </location>
</feature>
<proteinExistence type="predicted"/>
<evidence type="ECO:0000256" key="1">
    <source>
        <dbReference type="SAM" id="MobiDB-lite"/>
    </source>
</evidence>
<evidence type="ECO:0000313" key="3">
    <source>
        <dbReference type="EMBL" id="TFK20303.1"/>
    </source>
</evidence>
<feature type="region of interest" description="Disordered" evidence="1">
    <location>
        <begin position="74"/>
        <end position="163"/>
    </location>
</feature>
<dbReference type="AlphaFoldDB" id="A0A5C3KK88"/>
<accession>A0A5C3KK88</accession>
<dbReference type="EMBL" id="ML210305">
    <property type="protein sequence ID" value="TFK20303.1"/>
    <property type="molecule type" value="Genomic_DNA"/>
</dbReference>
<feature type="chain" id="PRO_5023075426" evidence="2">
    <location>
        <begin position="27"/>
        <end position="163"/>
    </location>
</feature>
<keyword evidence="4" id="KW-1185">Reference proteome</keyword>
<protein>
    <submittedName>
        <fullName evidence="3">Uncharacterized protein</fullName>
    </submittedName>
</protein>
<evidence type="ECO:0000256" key="2">
    <source>
        <dbReference type="SAM" id="SignalP"/>
    </source>
</evidence>
<dbReference type="Proteomes" id="UP000307440">
    <property type="component" value="Unassembled WGS sequence"/>
</dbReference>